<gene>
    <name evidence="1" type="ORF">cand_019340</name>
</gene>
<dbReference type="OrthoDB" id="341607at2759"/>
<keyword evidence="2" id="KW-1185">Reference proteome</keyword>
<dbReference type="Pfam" id="PF08700">
    <property type="entry name" value="VPS51_Exo84_N"/>
    <property type="match status" value="1"/>
</dbReference>
<comment type="caution">
    <text evidence="1">The sequence shown here is derived from an EMBL/GenBank/DDBJ whole genome shotgun (WGS) entry which is preliminary data.</text>
</comment>
<proteinExistence type="predicted"/>
<sequence length="939" mass="109645">MELNLDLEKRRDHLDDLLKAYYGESEEVEKSEENNINNMNKKEIIDILADIDFRDRNLDINSVFSGIVKTRNLKDLLYIANELSENIRKYDTDMQLLLYTNYTKFMDSTNILKSLDGDLSSIPDCVYKLNSQVQQVKQPMEILTKELFNNYEMQKLNKISIIRKCIDILDSLKLIGQLLEGYYLNEEYNKILSLFRKWKDVLLNLSKDSKIYLKILETCNDFFERAIVALKTRLIGKCFTGNKSIQNENNTENNIECEKYLEDPRNEEILDCCRKAIDAYISLGDEKYIFTDDLYKNIIYQFDCLSSNIILEIQRNICNINDINENFEDSSEDIEKVNNQTRNIINEIESINMDKIKVIEDCQVINNNNNYKSNYSLDDNDISNNIDRSSLFIIGCENLSEGIMEPLIGIIEILLNKGLLDLASVILKYCLQETMTNSIQALCSVILIKNRNDLKIAISSVIDGFNYLKESIGNIIRTINDIHISNINECIEETQNKTNKQEELNFNDTSKYLNKQKLTKQITKTYIDWCKYVINEVISTSSHLYFTNNIWEDLLNISTTEDLKDIKNIYIKINREICDKSITLRLSMIITEYETFGILDTDTTENSILRIIKRTYQDIIDSCIGIILKSYITSINDTSRAIPNLNVLKEKILIELVHDNNLKYNNSKSVTNNCEYSPPRNFNINNLIFERQLVYFLSILYLFYCIRKNSLSKVVNLYNQTMKISINNANKHEYSDFNEEDSTTQVMTLMFSKYEIIFLHTFVLWNISKLTNKIQAIAFNTSRLEDILKDTLKQLSNIIVYTSAFESANKNSELCIKSNNNRKKMFTTELYINNNQQVQMLGKWAISRQIFKNIDLDNTKLVNKHCSYWIICIVNGFLIESINYLKSVNILFDISLIQDEIESFWVLIKQYLSHQEEFTVTHALYNEFINMIKGVSSNL</sequence>
<protein>
    <submittedName>
        <fullName evidence="1">Uncharacterized protein</fullName>
    </submittedName>
</protein>
<dbReference type="GeneID" id="92366118"/>
<dbReference type="Proteomes" id="UP000186804">
    <property type="component" value="Unassembled WGS sequence"/>
</dbReference>
<reference evidence="1 2" key="1">
    <citation type="submission" date="2016-10" db="EMBL/GenBank/DDBJ databases">
        <title>Reductive evolution of mitochondrial metabolism and differential evolution of invasion-related proteins in Cryptosporidium.</title>
        <authorList>
            <person name="Liu S."/>
            <person name="Roellig D.M."/>
            <person name="Guo Y."/>
            <person name="Li N."/>
            <person name="Frace M.A."/>
            <person name="Tang K."/>
            <person name="Zhang L."/>
            <person name="Feng Y."/>
            <person name="Xiao L."/>
        </authorList>
    </citation>
    <scope>NUCLEOTIDE SEQUENCE [LARGE SCALE GENOMIC DNA]</scope>
    <source>
        <strain evidence="1">30847</strain>
    </source>
</reference>
<organism evidence="1 2">
    <name type="scientific">Cryptosporidium andersoni</name>
    <dbReference type="NCBI Taxonomy" id="117008"/>
    <lineage>
        <taxon>Eukaryota</taxon>
        <taxon>Sar</taxon>
        <taxon>Alveolata</taxon>
        <taxon>Apicomplexa</taxon>
        <taxon>Conoidasida</taxon>
        <taxon>Coccidia</taxon>
        <taxon>Eucoccidiorida</taxon>
        <taxon>Eimeriorina</taxon>
        <taxon>Cryptosporidiidae</taxon>
        <taxon>Cryptosporidium</taxon>
    </lineage>
</organism>
<dbReference type="AlphaFoldDB" id="A0A1J4MGE9"/>
<name>A0A1J4MGE9_9CRYT</name>
<dbReference type="RefSeq" id="XP_067067114.1">
    <property type="nucleotide sequence ID" value="XM_067212165.1"/>
</dbReference>
<dbReference type="EMBL" id="LRBS01000104">
    <property type="protein sequence ID" value="OII73310.1"/>
    <property type="molecule type" value="Genomic_DNA"/>
</dbReference>
<evidence type="ECO:0000313" key="2">
    <source>
        <dbReference type="Proteomes" id="UP000186804"/>
    </source>
</evidence>
<accession>A0A1J4MGE9</accession>
<dbReference type="VEuPathDB" id="CryptoDB:cand_019340"/>
<evidence type="ECO:0000313" key="1">
    <source>
        <dbReference type="EMBL" id="OII73310.1"/>
    </source>
</evidence>